<keyword evidence="5" id="KW-1185">Reference proteome</keyword>
<comment type="similarity">
    <text evidence="1">Belongs to the UPF0329 family.</text>
</comment>
<dbReference type="KEGG" id="ein:Eint_090010"/>
<protein>
    <submittedName>
        <fullName evidence="4">Uncharacterized protein</fullName>
    </submittedName>
</protein>
<evidence type="ECO:0000256" key="1">
    <source>
        <dbReference type="ARBA" id="ARBA00009465"/>
    </source>
</evidence>
<gene>
    <name evidence="4" type="ORF">Eint_090010</name>
</gene>
<dbReference type="RefSeq" id="XP_003073491.1">
    <property type="nucleotide sequence ID" value="XM_003073445.1"/>
</dbReference>
<dbReference type="InterPro" id="IPR022115">
    <property type="entry name" value="DUF3654"/>
</dbReference>
<evidence type="ECO:0000256" key="2">
    <source>
        <dbReference type="SAM" id="MobiDB-lite"/>
    </source>
</evidence>
<reference evidence="4 5" key="2">
    <citation type="journal article" date="2012" name="Proc. Natl. Acad. Sci. U.S.A.">
        <title>Gain and loss of multiple functionally related, horizontally transferred genes in the reduced genomes of two microsporidian parasites.</title>
        <authorList>
            <person name="Pombert J.-F."/>
            <person name="Selman M."/>
            <person name="Burki F."/>
            <person name="Bardell F.T."/>
            <person name="Farinelli L."/>
            <person name="Solter L.F."/>
            <person name="Whitman D.W."/>
            <person name="Weiss L.M."/>
            <person name="Corradi N."/>
            <person name="Keeling P.J."/>
        </authorList>
    </citation>
    <scope>NUCLEOTIDE SEQUENCE [LARGE SCALE GENOMIC DNA]</scope>
    <source>
        <strain evidence="4 5">ATCC 50506</strain>
    </source>
</reference>
<reference evidence="4 5" key="1">
    <citation type="journal article" date="2010" name="Nat. Commun.">
        <title>The complete sequence of the smallest known nuclear genome from the microsporidian Encephalitozoon intestinalis.</title>
        <authorList>
            <person name="Corradi N."/>
            <person name="Pombert J.-F."/>
            <person name="Farinelli L."/>
            <person name="Didier E.S."/>
            <person name="Keeling P.J."/>
        </authorList>
    </citation>
    <scope>NUCLEOTIDE SEQUENCE [LARGE SCALE GENOMIC DNA]</scope>
    <source>
        <strain evidence="4 5">ATCC 50506</strain>
    </source>
</reference>
<feature type="chain" id="PRO_5003140052" evidence="3">
    <location>
        <begin position="19"/>
        <end position="354"/>
    </location>
</feature>
<evidence type="ECO:0000313" key="5">
    <source>
        <dbReference type="Proteomes" id="UP000002313"/>
    </source>
</evidence>
<dbReference type="AlphaFoldDB" id="E0S8Z7"/>
<feature type="signal peptide" evidence="3">
    <location>
        <begin position="1"/>
        <end position="18"/>
    </location>
</feature>
<keyword evidence="3" id="KW-0732">Signal</keyword>
<name>E0S8Z7_ENCIT</name>
<organism evidence="4 5">
    <name type="scientific">Encephalitozoon intestinalis (strain ATCC 50506)</name>
    <name type="common">Microsporidian parasite</name>
    <name type="synonym">Septata intestinalis</name>
    <dbReference type="NCBI Taxonomy" id="876142"/>
    <lineage>
        <taxon>Eukaryota</taxon>
        <taxon>Fungi</taxon>
        <taxon>Fungi incertae sedis</taxon>
        <taxon>Microsporidia</taxon>
        <taxon>Unikaryonidae</taxon>
        <taxon>Encephalitozoon</taxon>
    </lineage>
</organism>
<dbReference type="VEuPathDB" id="MicrosporidiaDB:Eint_090010"/>
<evidence type="ECO:0000256" key="3">
    <source>
        <dbReference type="SAM" id="SignalP"/>
    </source>
</evidence>
<sequence length="354" mass="42153">MIWIYVVELLGLINVVWSSLEIGIEDIERRIGRKMNDAERKAGREVFENSPKILNYRKVILYPFAIHDNSFLVFPTTKYSEIEEGKREHVKKIIEGLPRLTLWCMGFLNVPFCRESTMMLSDEVLQKSGLYKHFDSLSKKYEEDKMTFGDLAKKILEGCKGTLEELGKLFVSKASEEIRKLKDLPNPDSEENKKKKEEFKEIKKHGELICNKREEKQIFEVLNMAYDRCLSLWEREEYRENFIMKMRLKKLYVKEIKMEIKEPLSDYANNQISSIGYLDHDLLIKIDREHGGEAVGELMKETFLEYKSDYKNEINRAVLEVEERKRREEKEKRKEKRKEKEEKERKEKKANQNA</sequence>
<feature type="non-terminal residue" evidence="4">
    <location>
        <position position="354"/>
    </location>
</feature>
<dbReference type="EMBL" id="CP001950">
    <property type="protein sequence ID" value="ADM12131.1"/>
    <property type="molecule type" value="Genomic_DNA"/>
</dbReference>
<accession>E0S8Z7</accession>
<dbReference type="GeneID" id="9699392"/>
<evidence type="ECO:0000313" key="4">
    <source>
        <dbReference type="EMBL" id="ADM12131.1"/>
    </source>
</evidence>
<proteinExistence type="inferred from homology"/>
<dbReference type="Proteomes" id="UP000002313">
    <property type="component" value="Chromosome IX"/>
</dbReference>
<dbReference type="Pfam" id="PF12376">
    <property type="entry name" value="DUF3654"/>
    <property type="match status" value="1"/>
</dbReference>
<dbReference type="HOGENOM" id="CLU_707937_0_0_1"/>
<feature type="region of interest" description="Disordered" evidence="2">
    <location>
        <begin position="324"/>
        <end position="354"/>
    </location>
</feature>